<organism evidence="1 2">
    <name type="scientific">Daldinia eschscholtzii</name>
    <dbReference type="NCBI Taxonomy" id="292717"/>
    <lineage>
        <taxon>Eukaryota</taxon>
        <taxon>Fungi</taxon>
        <taxon>Dikarya</taxon>
        <taxon>Ascomycota</taxon>
        <taxon>Pezizomycotina</taxon>
        <taxon>Sordariomycetes</taxon>
        <taxon>Xylariomycetidae</taxon>
        <taxon>Xylariales</taxon>
        <taxon>Hypoxylaceae</taxon>
        <taxon>Daldinia</taxon>
    </lineage>
</organism>
<dbReference type="PANTHER" id="PTHR42044">
    <property type="entry name" value="DUF676 DOMAIN-CONTAINING PROTEIN-RELATED"/>
    <property type="match status" value="1"/>
</dbReference>
<keyword evidence="2" id="KW-1185">Reference proteome</keyword>
<dbReference type="AlphaFoldDB" id="A0AAX6MQI9"/>
<dbReference type="EMBL" id="JBANMG010000003">
    <property type="protein sequence ID" value="KAK6954930.1"/>
    <property type="molecule type" value="Genomic_DNA"/>
</dbReference>
<proteinExistence type="predicted"/>
<reference evidence="1 2" key="1">
    <citation type="journal article" date="2024" name="Front Chem Biol">
        <title>Unveiling the potential of Daldinia eschscholtzii MFLUCC 19-0629 through bioactivity and bioinformatics studies for enhanced sustainable agriculture production.</title>
        <authorList>
            <person name="Brooks S."/>
            <person name="Weaver J.A."/>
            <person name="Klomchit A."/>
            <person name="Alharthi S.A."/>
            <person name="Onlamun T."/>
            <person name="Nurani R."/>
            <person name="Vong T.K."/>
            <person name="Alberti F."/>
            <person name="Greco C."/>
        </authorList>
    </citation>
    <scope>NUCLEOTIDE SEQUENCE [LARGE SCALE GENOMIC DNA]</scope>
    <source>
        <strain evidence="1">MFLUCC 19-0629</strain>
    </source>
</reference>
<dbReference type="Proteomes" id="UP001369815">
    <property type="component" value="Unassembled WGS sequence"/>
</dbReference>
<evidence type="ECO:0000313" key="1">
    <source>
        <dbReference type="EMBL" id="KAK6954930.1"/>
    </source>
</evidence>
<name>A0AAX6MQI9_9PEZI</name>
<sequence length="398" mass="44948">MFILPGSIFVPGLVAFFIVNALICRTLNGSTIQYTSEPKYSPHWEKFEHEQWIFLNGVSIGEVWLKDNLNRLALTFGRPVLGIHNRTSGIVFDIIECIIQRCFGYGTTDIRLVYKILKDKLYNPQYTTVVFILHSQGGIEGGLVIDWLLQEVPQDLLAKLEVYTFGNAANHFNNPHRHQKSQEAQVKHPHILNDMFERFPHLPGDMDKTGIKKNFDYPSISNDQTPSEAESHGAALDRAIGHIEHYAHNGDFVALWGVLHFITNTRASAEIPRFVGRLFANATSGHLLSQHYLNDMFPLAKNAFDEFSGCAETNEFMDSIINLPGQGEGDNLLQAIREGLGHSFAALDHVALPKSDISVQGRLIEKELNISNGPVRVRDLSRLWHYRNGRTPRSIRKV</sequence>
<dbReference type="PANTHER" id="PTHR42044:SF1">
    <property type="entry name" value="DUF676 DOMAIN-CONTAINING PROTEIN"/>
    <property type="match status" value="1"/>
</dbReference>
<protein>
    <submittedName>
        <fullName evidence="1">Uncharacterized protein</fullName>
    </submittedName>
</protein>
<gene>
    <name evidence="1" type="ORF">Daesc_002559</name>
</gene>
<accession>A0AAX6MQI9</accession>
<comment type="caution">
    <text evidence="1">The sequence shown here is derived from an EMBL/GenBank/DDBJ whole genome shotgun (WGS) entry which is preliminary data.</text>
</comment>
<evidence type="ECO:0000313" key="2">
    <source>
        <dbReference type="Proteomes" id="UP001369815"/>
    </source>
</evidence>